<gene>
    <name evidence="4" type="ORF">SAMN04488541_102525</name>
</gene>
<protein>
    <submittedName>
        <fullName evidence="4">Sortilin, neurotensin receptor 3</fullName>
    </submittedName>
</protein>
<reference evidence="4 5" key="1">
    <citation type="submission" date="2016-10" db="EMBL/GenBank/DDBJ databases">
        <authorList>
            <person name="de Groot N.N."/>
        </authorList>
    </citation>
    <scope>NUCLEOTIDE SEQUENCE [LARGE SCALE GENOMIC DNA]</scope>
    <source>
        <strain>GEY</strain>
        <strain evidence="5">DSM 9560</strain>
    </source>
</reference>
<feature type="chain" id="PRO_5011721751" evidence="2">
    <location>
        <begin position="25"/>
        <end position="1057"/>
    </location>
</feature>
<dbReference type="EMBL" id="FONY01000025">
    <property type="protein sequence ID" value="SFF31302.1"/>
    <property type="molecule type" value="Genomic_DNA"/>
</dbReference>
<sequence length="1057" mass="118128">MKRLLSLTLILVLSQVLFTLPTYAQKKVGTATTATSATRMYDSTLYNALEWRSIGPFRGGRSCAVTGVEGQPNVYYMGATGGGVWKTTDAGNTWFNISDGYFGGSIGAVAVAESDPNIIYVGGGEKTVRGNVSHGYGVWKSYDAGKTWQCVGLETSQRISRIRIHPKNPDIAYAAVMGHLFGPNEERGVYKTTDGGKTWRRVLFVNNLAGAVDLILDPNNPRIIFASTWRVIRTPYSMESGGEGSALWHSTDGGETWKDISKNKGLPKGIWGIVGVTISPVNSNRVWAIIENQDGGVYRSDDGGTTWAKVNDNRNLRQRAWYYTRIYADTQDENMVYVMNVSYGVSRDGGRNFEMKNAPHGDHHDLWISKQNHNYMIIADDGGAQVSLDGGNNFTTYHNQPTAQYYRVVTDNSFPYRIYVAQQDNSTLRVRHRTTNFAGITEKDWEETAGGESGHIAVDPKNNDIVYGGSYDGYLTRLDHSTGEERTIDVYPDNPMGDGAIGAKYRFQWNFPIFFSPNSPNTLYAAGNHLFKTTNEGQSWEKISPDLTRNDVSKMGSSGGPITKDNTSVEYYCTIFAACESPYEKDLLWVGSDDGLIHVSKDGGKNWENVTPPKNIMPEWLMINSIDPHPFVKGGAYVAGTLYKANDFQPYLYKTLDYGKTWTKITNGIPKSHFTRVLRADPVRPGLLYAGTETGMYISFDDGANWQPFQLNLPIVPITDLTIKDGDLIAATQGRSLWIIDDLTPVRELKPEHKDKNLIVFTPRKTYRIEGGNGGNPLLVGKNPPNGVVLQYYLKSAPDSANVLSIEILDKNQKLIKKYASNAKERADQVEAKAGGNRFAWNMRYPNAETFEGMILWNRRGLQGAMAVPGTYYAKIKFGKDSTTVPFEIVKDPRLTVSQEDLQAQFDFLIEIRDKLTETHKAIKDIRSIRTQMNAYKQLLDKDKHKEVLDAIKDFDKKTTEIEEKLYQTKNRSGQDPLNFPIRLNDKLSGVAGVAASGNYRPTDQAVEVKKDLTAKIDAELSKLKTIFENDLPKLNQLIKNQNIDPLMLKKEEKKSQ</sequence>
<feature type="domain" description="Sortilin N-terminal" evidence="3">
    <location>
        <begin position="138"/>
        <end position="263"/>
    </location>
</feature>
<dbReference type="RefSeq" id="WP_091546748.1">
    <property type="nucleotide sequence ID" value="NZ_FONY01000025.1"/>
</dbReference>
<dbReference type="Pfam" id="PF15902">
    <property type="entry name" value="Sortilin-Vps10"/>
    <property type="match status" value="1"/>
</dbReference>
<evidence type="ECO:0000313" key="4">
    <source>
        <dbReference type="EMBL" id="SFF31302.1"/>
    </source>
</evidence>
<dbReference type="Gene3D" id="2.130.10.10">
    <property type="entry name" value="YVTN repeat-like/Quinoprotein amine dehydrogenase"/>
    <property type="match status" value="4"/>
</dbReference>
<dbReference type="STRING" id="1003.SAMN04488541_102525"/>
<keyword evidence="5" id="KW-1185">Reference proteome</keyword>
<dbReference type="PANTHER" id="PTHR43739:SF5">
    <property type="entry name" value="EXO-ALPHA-SIALIDASE"/>
    <property type="match status" value="1"/>
</dbReference>
<dbReference type="AlphaFoldDB" id="A0A1I2HNN0"/>
<name>A0A1I2HNN0_9BACT</name>
<accession>A0A1I2HNN0</accession>
<dbReference type="CDD" id="cd15482">
    <property type="entry name" value="Sialidase_non-viral"/>
    <property type="match status" value="1"/>
</dbReference>
<keyword evidence="4" id="KW-0675">Receptor</keyword>
<keyword evidence="1" id="KW-0677">Repeat</keyword>
<dbReference type="Proteomes" id="UP000199513">
    <property type="component" value="Unassembled WGS sequence"/>
</dbReference>
<dbReference type="OrthoDB" id="9757809at2"/>
<keyword evidence="2" id="KW-0732">Signal</keyword>
<dbReference type="PANTHER" id="PTHR43739">
    <property type="entry name" value="XYLOGLUCANASE (EUROFUNG)"/>
    <property type="match status" value="1"/>
</dbReference>
<dbReference type="GO" id="GO:0010411">
    <property type="term" value="P:xyloglucan metabolic process"/>
    <property type="evidence" value="ECO:0007669"/>
    <property type="project" value="TreeGrafter"/>
</dbReference>
<evidence type="ECO:0000259" key="3">
    <source>
        <dbReference type="Pfam" id="PF15902"/>
    </source>
</evidence>
<dbReference type="InterPro" id="IPR052025">
    <property type="entry name" value="Xyloglucanase_GH74"/>
</dbReference>
<organism evidence="4 5">
    <name type="scientific">Thermoflexibacter ruber</name>
    <dbReference type="NCBI Taxonomy" id="1003"/>
    <lineage>
        <taxon>Bacteria</taxon>
        <taxon>Pseudomonadati</taxon>
        <taxon>Bacteroidota</taxon>
        <taxon>Cytophagia</taxon>
        <taxon>Cytophagales</taxon>
        <taxon>Thermoflexibacteraceae</taxon>
        <taxon>Thermoflexibacter</taxon>
    </lineage>
</organism>
<dbReference type="InterPro" id="IPR031778">
    <property type="entry name" value="Sortilin_N"/>
</dbReference>
<evidence type="ECO:0000256" key="2">
    <source>
        <dbReference type="SAM" id="SignalP"/>
    </source>
</evidence>
<dbReference type="InterPro" id="IPR036278">
    <property type="entry name" value="Sialidase_sf"/>
</dbReference>
<dbReference type="InterPro" id="IPR015943">
    <property type="entry name" value="WD40/YVTN_repeat-like_dom_sf"/>
</dbReference>
<feature type="signal peptide" evidence="2">
    <location>
        <begin position="1"/>
        <end position="24"/>
    </location>
</feature>
<evidence type="ECO:0000256" key="1">
    <source>
        <dbReference type="ARBA" id="ARBA00022737"/>
    </source>
</evidence>
<dbReference type="SUPFAM" id="SSF50939">
    <property type="entry name" value="Sialidases"/>
    <property type="match status" value="2"/>
</dbReference>
<evidence type="ECO:0000313" key="5">
    <source>
        <dbReference type="Proteomes" id="UP000199513"/>
    </source>
</evidence>
<proteinExistence type="predicted"/>